<evidence type="ECO:0000313" key="2">
    <source>
        <dbReference type="Proteomes" id="UP000199139"/>
    </source>
</evidence>
<proteinExistence type="predicted"/>
<dbReference type="Proteomes" id="UP000199139">
    <property type="component" value="Unassembled WGS sequence"/>
</dbReference>
<evidence type="ECO:0000313" key="1">
    <source>
        <dbReference type="EMBL" id="SFT05124.1"/>
    </source>
</evidence>
<organism evidence="1 2">
    <name type="scientific">Halolactibacillus miurensis</name>
    <dbReference type="NCBI Taxonomy" id="306541"/>
    <lineage>
        <taxon>Bacteria</taxon>
        <taxon>Bacillati</taxon>
        <taxon>Bacillota</taxon>
        <taxon>Bacilli</taxon>
        <taxon>Bacillales</taxon>
        <taxon>Bacillaceae</taxon>
        <taxon>Halolactibacillus</taxon>
    </lineage>
</organism>
<protein>
    <submittedName>
        <fullName evidence="1">Uncharacterized protein</fullName>
    </submittedName>
</protein>
<name>A0A1I6UUW7_9BACI</name>
<gene>
    <name evidence="1" type="ORF">SAMN05421668_13355</name>
</gene>
<sequence length="51" mass="6021">MVLVRNFNHEYATLITYEVHQELLLKLSLNILVEVHQSMKSPLQSSKQLFH</sequence>
<accession>A0A1I6UUW7</accession>
<dbReference type="AlphaFoldDB" id="A0A1I6UUW7"/>
<dbReference type="EMBL" id="FPAI01000033">
    <property type="protein sequence ID" value="SFT05124.1"/>
    <property type="molecule type" value="Genomic_DNA"/>
</dbReference>
<reference evidence="1 2" key="1">
    <citation type="submission" date="2016-10" db="EMBL/GenBank/DDBJ databases">
        <authorList>
            <person name="de Groot N.N."/>
        </authorList>
    </citation>
    <scope>NUCLEOTIDE SEQUENCE [LARGE SCALE GENOMIC DNA]</scope>
    <source>
        <strain evidence="1 2">DSM 17074</strain>
    </source>
</reference>